<proteinExistence type="predicted"/>
<comment type="caution">
    <text evidence="1">The sequence shown here is derived from an EMBL/GenBank/DDBJ whole genome shotgun (WGS) entry which is preliminary data.</text>
</comment>
<protein>
    <recommendedName>
        <fullName evidence="3">Integrase</fullName>
    </recommendedName>
</protein>
<evidence type="ECO:0000313" key="1">
    <source>
        <dbReference type="EMBL" id="PEJ32166.1"/>
    </source>
</evidence>
<accession>A0AAX0S3V0</accession>
<sequence>MDLDIVKANLKDKYYEYREKGYNCKEAYNKILTSINHWISELSISLIRKENSMTLDQINKLSSIV</sequence>
<evidence type="ECO:0000313" key="2">
    <source>
        <dbReference type="Proteomes" id="UP000220106"/>
    </source>
</evidence>
<dbReference type="RefSeq" id="WP_098176272.1">
    <property type="nucleotide sequence ID" value="NZ_JBLOIZ010000004.1"/>
</dbReference>
<evidence type="ECO:0008006" key="3">
    <source>
        <dbReference type="Google" id="ProtNLM"/>
    </source>
</evidence>
<reference evidence="1 2" key="1">
    <citation type="submission" date="2017-09" db="EMBL/GenBank/DDBJ databases">
        <title>Large-scale bioinformatics analysis of Bacillus genomes uncovers conserved roles of natural products in bacterial physiology.</title>
        <authorList>
            <consortium name="Agbiome Team Llc"/>
            <person name="Bleich R.M."/>
            <person name="Kirk G.J."/>
            <person name="Santa Maria K.C."/>
            <person name="Allen S.E."/>
            <person name="Farag S."/>
            <person name="Shank E.A."/>
            <person name="Bowers A."/>
        </authorList>
    </citation>
    <scope>NUCLEOTIDE SEQUENCE [LARGE SCALE GENOMIC DNA]</scope>
    <source>
        <strain evidence="1 2">AFS003229</strain>
    </source>
</reference>
<dbReference type="Proteomes" id="UP000220106">
    <property type="component" value="Unassembled WGS sequence"/>
</dbReference>
<name>A0AAX0S3V0_9BACI</name>
<dbReference type="AlphaFoldDB" id="A0AAX0S3V0"/>
<gene>
    <name evidence="1" type="ORF">CN689_13630</name>
</gene>
<organism evidence="1 2">
    <name type="scientific">Peribacillus butanolivorans</name>
    <dbReference type="NCBI Taxonomy" id="421767"/>
    <lineage>
        <taxon>Bacteria</taxon>
        <taxon>Bacillati</taxon>
        <taxon>Bacillota</taxon>
        <taxon>Bacilli</taxon>
        <taxon>Bacillales</taxon>
        <taxon>Bacillaceae</taxon>
        <taxon>Peribacillus</taxon>
    </lineage>
</organism>
<dbReference type="EMBL" id="NUEQ01000025">
    <property type="protein sequence ID" value="PEJ32166.1"/>
    <property type="molecule type" value="Genomic_DNA"/>
</dbReference>